<evidence type="ECO:0000256" key="1">
    <source>
        <dbReference type="ARBA" id="ARBA00000900"/>
    </source>
</evidence>
<dbReference type="AlphaFoldDB" id="A0A3P7PJ39"/>
<dbReference type="InterPro" id="IPR056527">
    <property type="entry name" value="WD40_RFWD3"/>
</dbReference>
<evidence type="ECO:0000256" key="8">
    <source>
        <dbReference type="ARBA" id="ARBA00022763"/>
    </source>
</evidence>
<dbReference type="OrthoDB" id="5600418at2759"/>
<feature type="domain" description="E3 ubiquitin-protein ligase RFWD3-like WD40" evidence="14">
    <location>
        <begin position="1"/>
        <end position="86"/>
    </location>
</feature>
<evidence type="ECO:0000256" key="6">
    <source>
        <dbReference type="ARBA" id="ARBA00022679"/>
    </source>
</evidence>
<keyword evidence="7" id="KW-0677">Repeat</keyword>
<dbReference type="InterPro" id="IPR037381">
    <property type="entry name" value="RFWD3"/>
</dbReference>
<dbReference type="PANTHER" id="PTHR16047">
    <property type="entry name" value="RFWD3 PROTEIN"/>
    <property type="match status" value="1"/>
</dbReference>
<keyword evidence="6" id="KW-0808">Transferase</keyword>
<evidence type="ECO:0000256" key="7">
    <source>
        <dbReference type="ARBA" id="ARBA00022737"/>
    </source>
</evidence>
<evidence type="ECO:0000256" key="11">
    <source>
        <dbReference type="ARBA" id="ARBA00023242"/>
    </source>
</evidence>
<dbReference type="InterPro" id="IPR015943">
    <property type="entry name" value="WD40/YVTN_repeat-like_dom_sf"/>
</dbReference>
<gene>
    <name evidence="15" type="ORF">DILT_LOCUS13508</name>
</gene>
<evidence type="ECO:0000256" key="5">
    <source>
        <dbReference type="ARBA" id="ARBA00022490"/>
    </source>
</evidence>
<organism evidence="15 16">
    <name type="scientific">Dibothriocephalus latus</name>
    <name type="common">Fish tapeworm</name>
    <name type="synonym">Diphyllobothrium latum</name>
    <dbReference type="NCBI Taxonomy" id="60516"/>
    <lineage>
        <taxon>Eukaryota</taxon>
        <taxon>Metazoa</taxon>
        <taxon>Spiralia</taxon>
        <taxon>Lophotrochozoa</taxon>
        <taxon>Platyhelminthes</taxon>
        <taxon>Cestoda</taxon>
        <taxon>Eucestoda</taxon>
        <taxon>Diphyllobothriidea</taxon>
        <taxon>Diphyllobothriidae</taxon>
        <taxon>Dibothriocephalus</taxon>
    </lineage>
</organism>
<keyword evidence="10" id="KW-0234">DNA repair</keyword>
<evidence type="ECO:0000256" key="2">
    <source>
        <dbReference type="ARBA" id="ARBA00004496"/>
    </source>
</evidence>
<proteinExistence type="predicted"/>
<comment type="pathway">
    <text evidence="3">Protein modification; protein ubiquitination.</text>
</comment>
<keyword evidence="11" id="KW-0539">Nucleus</keyword>
<feature type="region of interest" description="Disordered" evidence="13">
    <location>
        <begin position="137"/>
        <end position="163"/>
    </location>
</feature>
<feature type="compositionally biased region" description="Low complexity" evidence="13">
    <location>
        <begin position="146"/>
        <end position="159"/>
    </location>
</feature>
<dbReference type="GO" id="GO:0061630">
    <property type="term" value="F:ubiquitin protein ligase activity"/>
    <property type="evidence" value="ECO:0007669"/>
    <property type="project" value="UniProtKB-EC"/>
</dbReference>
<comment type="catalytic activity">
    <reaction evidence="1">
        <text>S-ubiquitinyl-[E2 ubiquitin-conjugating enzyme]-L-cysteine + [acceptor protein]-L-lysine = [E2 ubiquitin-conjugating enzyme]-L-cysteine + N(6)-ubiquitinyl-[acceptor protein]-L-lysine.</text>
        <dbReference type="EC" id="2.3.2.27"/>
    </reaction>
</comment>
<evidence type="ECO:0000256" key="3">
    <source>
        <dbReference type="ARBA" id="ARBA00004906"/>
    </source>
</evidence>
<evidence type="ECO:0000256" key="4">
    <source>
        <dbReference type="ARBA" id="ARBA00012483"/>
    </source>
</evidence>
<evidence type="ECO:0000313" key="15">
    <source>
        <dbReference type="EMBL" id="VDN19899.1"/>
    </source>
</evidence>
<dbReference type="Gene3D" id="2.130.10.10">
    <property type="entry name" value="YVTN repeat-like/Quinoprotein amine dehydrogenase"/>
    <property type="match status" value="1"/>
</dbReference>
<dbReference type="GO" id="GO:0016567">
    <property type="term" value="P:protein ubiquitination"/>
    <property type="evidence" value="ECO:0007669"/>
    <property type="project" value="InterPro"/>
</dbReference>
<dbReference type="SUPFAM" id="SSF50978">
    <property type="entry name" value="WD40 repeat-like"/>
    <property type="match status" value="1"/>
</dbReference>
<dbReference type="EC" id="2.3.2.27" evidence="4"/>
<reference evidence="15 16" key="1">
    <citation type="submission" date="2018-11" db="EMBL/GenBank/DDBJ databases">
        <authorList>
            <consortium name="Pathogen Informatics"/>
        </authorList>
    </citation>
    <scope>NUCLEOTIDE SEQUENCE [LARGE SCALE GENOMIC DNA]</scope>
</reference>
<name>A0A3P7PJ39_DIBLA</name>
<dbReference type="PANTHER" id="PTHR16047:SF7">
    <property type="entry name" value="E3 UBIQUITIN-PROTEIN LIGASE RFWD3"/>
    <property type="match status" value="1"/>
</dbReference>
<keyword evidence="5" id="KW-0963">Cytoplasm</keyword>
<sequence length="300" mass="32104">VVQAYHCPAPVWSCCWASPSPNYIFAGSVNGSVLLFDTRVTSGPVETISIEGNSSPVTSLQYLTPDFNSPVCQSGGLLVGQLTQACPSCLLPISCKFSPLPLSAFILQLDVLLSPSYLAVSFLEEMHAAPISLPVAGSPDASDAEPGTSTTPPSSTSGPADRKAYRAHPLPLEGSLISLSLRHLLAELAGKRPSVGQPYTYECNELVSLFGGTQMRMLSRARLFQHEQSQNVFAVAGDDDSNGALLWNCTDGSRLQTLVPPNSSNQSPVLDVCPIDRGNRLALLTDRHLHLFQWTPSAFH</sequence>
<keyword evidence="8" id="KW-0227">DNA damage</keyword>
<dbReference type="GO" id="GO:0036297">
    <property type="term" value="P:interstrand cross-link repair"/>
    <property type="evidence" value="ECO:0007669"/>
    <property type="project" value="InterPro"/>
</dbReference>
<dbReference type="GO" id="GO:0005737">
    <property type="term" value="C:cytoplasm"/>
    <property type="evidence" value="ECO:0007669"/>
    <property type="project" value="UniProtKB-SubCell"/>
</dbReference>
<dbReference type="EMBL" id="UYRU01070537">
    <property type="protein sequence ID" value="VDN19899.1"/>
    <property type="molecule type" value="Genomic_DNA"/>
</dbReference>
<dbReference type="InterPro" id="IPR036322">
    <property type="entry name" value="WD40_repeat_dom_sf"/>
</dbReference>
<evidence type="ECO:0000256" key="13">
    <source>
        <dbReference type="SAM" id="MobiDB-lite"/>
    </source>
</evidence>
<evidence type="ECO:0000256" key="9">
    <source>
        <dbReference type="ARBA" id="ARBA00022786"/>
    </source>
</evidence>
<dbReference type="Proteomes" id="UP000281553">
    <property type="component" value="Unassembled WGS sequence"/>
</dbReference>
<feature type="domain" description="E3 ubiquitin-protein ligase RFWD3-like WD40" evidence="14">
    <location>
        <begin position="181"/>
        <end position="293"/>
    </location>
</feature>
<keyword evidence="9" id="KW-0833">Ubl conjugation pathway</keyword>
<evidence type="ECO:0000256" key="12">
    <source>
        <dbReference type="ARBA" id="ARBA00034306"/>
    </source>
</evidence>
<dbReference type="GO" id="GO:0016604">
    <property type="term" value="C:nuclear body"/>
    <property type="evidence" value="ECO:0007669"/>
    <property type="project" value="UniProtKB-SubCell"/>
</dbReference>
<accession>A0A3P7PJ39</accession>
<evidence type="ECO:0000259" key="14">
    <source>
        <dbReference type="Pfam" id="PF23419"/>
    </source>
</evidence>
<comment type="subcellular location">
    <subcellularLocation>
        <location evidence="2">Cytoplasm</location>
    </subcellularLocation>
    <subcellularLocation>
        <location evidence="12">Nucleus</location>
        <location evidence="12">Nuclear body</location>
    </subcellularLocation>
</comment>
<dbReference type="Pfam" id="PF23419">
    <property type="entry name" value="WD40_RFWD3"/>
    <property type="match status" value="2"/>
</dbReference>
<keyword evidence="16" id="KW-1185">Reference proteome</keyword>
<feature type="non-terminal residue" evidence="15">
    <location>
        <position position="1"/>
    </location>
</feature>
<protein>
    <recommendedName>
        <fullName evidence="4">RING-type E3 ubiquitin transferase</fullName>
        <ecNumber evidence="4">2.3.2.27</ecNumber>
    </recommendedName>
</protein>
<evidence type="ECO:0000313" key="16">
    <source>
        <dbReference type="Proteomes" id="UP000281553"/>
    </source>
</evidence>
<evidence type="ECO:0000256" key="10">
    <source>
        <dbReference type="ARBA" id="ARBA00023204"/>
    </source>
</evidence>